<name>A0A7C1ZQN2_DESA2</name>
<dbReference type="Gene3D" id="3.40.50.720">
    <property type="entry name" value="NAD(P)-binding Rossmann-like Domain"/>
    <property type="match status" value="1"/>
</dbReference>
<evidence type="ECO:0000259" key="1">
    <source>
        <dbReference type="Pfam" id="PF01370"/>
    </source>
</evidence>
<gene>
    <name evidence="2" type="ORF">ENI35_01865</name>
</gene>
<organism evidence="2">
    <name type="scientific">Desulfofervidus auxilii</name>
    <dbReference type="NCBI Taxonomy" id="1621989"/>
    <lineage>
        <taxon>Bacteria</taxon>
        <taxon>Pseudomonadati</taxon>
        <taxon>Thermodesulfobacteriota</taxon>
        <taxon>Candidatus Desulfofervidia</taxon>
        <taxon>Candidatus Desulfofervidales</taxon>
        <taxon>Candidatus Desulfofervidaceae</taxon>
        <taxon>Candidatus Desulfofervidus</taxon>
    </lineage>
</organism>
<dbReference type="PANTHER" id="PTHR43245">
    <property type="entry name" value="BIFUNCTIONAL POLYMYXIN RESISTANCE PROTEIN ARNA"/>
    <property type="match status" value="1"/>
</dbReference>
<dbReference type="EMBL" id="DRIH01000059">
    <property type="protein sequence ID" value="HEC67551.1"/>
    <property type="molecule type" value="Genomic_DNA"/>
</dbReference>
<dbReference type="SUPFAM" id="SSF51735">
    <property type="entry name" value="NAD(P)-binding Rossmann-fold domains"/>
    <property type="match status" value="1"/>
</dbReference>
<reference evidence="2" key="1">
    <citation type="journal article" date="2020" name="mSystems">
        <title>Genome- and Community-Level Interaction Insights into Carbon Utilization and Element Cycling Functions of Hydrothermarchaeota in Hydrothermal Sediment.</title>
        <authorList>
            <person name="Zhou Z."/>
            <person name="Liu Y."/>
            <person name="Xu W."/>
            <person name="Pan J."/>
            <person name="Luo Z.H."/>
            <person name="Li M."/>
        </authorList>
    </citation>
    <scope>NUCLEOTIDE SEQUENCE [LARGE SCALE GENOMIC DNA]</scope>
    <source>
        <strain evidence="2">HyVt-389</strain>
    </source>
</reference>
<dbReference type="PANTHER" id="PTHR43245:SF23">
    <property type="entry name" value="NAD(P)-BINDING DOMAIN-CONTAINING PROTEIN"/>
    <property type="match status" value="1"/>
</dbReference>
<sequence length="348" mass="39995">MEGSILITGNKGYIGTVMTKFLQEHGYKVVGLDYNYYDNCEFYPLETYPFHQIIKDIRDIDEKDLEGITAIIHLAALSNDPLGDINPSITYEINYLATIKLANLAKKLQIPKFIFASSCSMYGIASTDKPLTEQGRLNPITPYAKAKAKAEEEILRLADDNFHPVIMRNATVYGVSPNMRLDLVVNNLTAWAYLTGKVAIMSDGTPWRPIIHIKDFCKAFLAVLKAPIEKIHSQVFNVGINKENYQVKDIAKVVEEIVPNSHVEILNKTGPDERTYRVDFSKIENTLSNFKPHWNLRNGVEELYQAYKKFGLTMEDFQSPKYFRVRWIKHLIKNKKLDNNLKWRQKSR</sequence>
<accession>A0A7C1ZQN2</accession>
<dbReference type="InterPro" id="IPR001509">
    <property type="entry name" value="Epimerase_deHydtase"/>
</dbReference>
<evidence type="ECO:0000313" key="2">
    <source>
        <dbReference type="EMBL" id="HEC67551.1"/>
    </source>
</evidence>
<dbReference type="InterPro" id="IPR050177">
    <property type="entry name" value="Lipid_A_modif_metabolic_enz"/>
</dbReference>
<dbReference type="Proteomes" id="UP000885738">
    <property type="component" value="Unassembled WGS sequence"/>
</dbReference>
<dbReference type="CDD" id="cd08946">
    <property type="entry name" value="SDR_e"/>
    <property type="match status" value="1"/>
</dbReference>
<comment type="caution">
    <text evidence="2">The sequence shown here is derived from an EMBL/GenBank/DDBJ whole genome shotgun (WGS) entry which is preliminary data.</text>
</comment>
<feature type="domain" description="NAD-dependent epimerase/dehydratase" evidence="1">
    <location>
        <begin position="5"/>
        <end position="239"/>
    </location>
</feature>
<dbReference type="Pfam" id="PF01370">
    <property type="entry name" value="Epimerase"/>
    <property type="match status" value="1"/>
</dbReference>
<proteinExistence type="predicted"/>
<dbReference type="AlphaFoldDB" id="A0A7C1ZQN2"/>
<dbReference type="InterPro" id="IPR036291">
    <property type="entry name" value="NAD(P)-bd_dom_sf"/>
</dbReference>
<protein>
    <submittedName>
        <fullName evidence="2">NAD(P)-dependent oxidoreductase</fullName>
    </submittedName>
</protein>